<evidence type="ECO:0000313" key="7">
    <source>
        <dbReference type="EMBL" id="ETN99431.1"/>
    </source>
</evidence>
<keyword evidence="3" id="KW-0862">Zinc</keyword>
<comment type="caution">
    <text evidence="7">The sequence shown here is derived from an EMBL/GenBank/DDBJ whole genome shotgun (WGS) entry which is preliminary data.</text>
</comment>
<evidence type="ECO:0000256" key="4">
    <source>
        <dbReference type="PROSITE-ProRule" id="PRU00322"/>
    </source>
</evidence>
<sequence>MHSATMPTIQVQGDKRHGPVEDGSNGSGDNEQANSSQNELLGFNFRNLNTTIFNEQKKFFNSLSALTSESGEQDEEKQVARTNDKHEKKGRTSEEQKGSERKLELVGAITDLLNIRKAPAPDDYWSCHLCTYNNTLTATSCDVCGTARLTPATKNENSSTQNGGSAADVDTSSSRDLTKDTGTDDGADPEDEGDGVGIASESGTDAGGMDIDQISIEPIPSETGRRHSKKQRSVTHLAHFRASDSDINRPNVRYLFVCLFICFFFSK</sequence>
<evidence type="ECO:0000313" key="8">
    <source>
        <dbReference type="Proteomes" id="UP000023152"/>
    </source>
</evidence>
<name>X6LEA1_RETFI</name>
<dbReference type="Gene3D" id="2.30.30.380">
    <property type="entry name" value="Zn-finger domain of Sec23/24"/>
    <property type="match status" value="1"/>
</dbReference>
<evidence type="ECO:0000256" key="3">
    <source>
        <dbReference type="ARBA" id="ARBA00022833"/>
    </source>
</evidence>
<feature type="compositionally biased region" description="Basic and acidic residues" evidence="5">
    <location>
        <begin position="76"/>
        <end position="102"/>
    </location>
</feature>
<gene>
    <name evidence="7" type="ORF">RFI_38043</name>
</gene>
<evidence type="ECO:0000259" key="6">
    <source>
        <dbReference type="PROSITE" id="PS50199"/>
    </source>
</evidence>
<keyword evidence="8" id="KW-1185">Reference proteome</keyword>
<keyword evidence="1" id="KW-0479">Metal-binding</keyword>
<feature type="compositionally biased region" description="Acidic residues" evidence="5">
    <location>
        <begin position="183"/>
        <end position="194"/>
    </location>
</feature>
<evidence type="ECO:0000256" key="1">
    <source>
        <dbReference type="ARBA" id="ARBA00022723"/>
    </source>
</evidence>
<feature type="region of interest" description="Disordered" evidence="5">
    <location>
        <begin position="151"/>
        <end position="211"/>
    </location>
</feature>
<accession>X6LEA1</accession>
<dbReference type="Proteomes" id="UP000023152">
    <property type="component" value="Unassembled WGS sequence"/>
</dbReference>
<feature type="region of interest" description="Disordered" evidence="5">
    <location>
        <begin position="1"/>
        <end position="38"/>
    </location>
</feature>
<organism evidence="7 8">
    <name type="scientific">Reticulomyxa filosa</name>
    <dbReference type="NCBI Taxonomy" id="46433"/>
    <lineage>
        <taxon>Eukaryota</taxon>
        <taxon>Sar</taxon>
        <taxon>Rhizaria</taxon>
        <taxon>Retaria</taxon>
        <taxon>Foraminifera</taxon>
        <taxon>Monothalamids</taxon>
        <taxon>Reticulomyxidae</taxon>
        <taxon>Reticulomyxa</taxon>
    </lineage>
</organism>
<reference evidence="7 8" key="1">
    <citation type="journal article" date="2013" name="Curr. Biol.">
        <title>The Genome of the Foraminiferan Reticulomyxa filosa.</title>
        <authorList>
            <person name="Glockner G."/>
            <person name="Hulsmann N."/>
            <person name="Schleicher M."/>
            <person name="Noegel A.A."/>
            <person name="Eichinger L."/>
            <person name="Gallinger C."/>
            <person name="Pawlowski J."/>
            <person name="Sierra R."/>
            <person name="Euteneuer U."/>
            <person name="Pillet L."/>
            <person name="Moustafa A."/>
            <person name="Platzer M."/>
            <person name="Groth M."/>
            <person name="Szafranski K."/>
            <person name="Schliwa M."/>
        </authorList>
    </citation>
    <scope>NUCLEOTIDE SEQUENCE [LARGE SCALE GENOMIC DNA]</scope>
</reference>
<dbReference type="GO" id="GO:0008270">
    <property type="term" value="F:zinc ion binding"/>
    <property type="evidence" value="ECO:0007669"/>
    <property type="project" value="UniProtKB-KW"/>
</dbReference>
<evidence type="ECO:0000256" key="5">
    <source>
        <dbReference type="SAM" id="MobiDB-lite"/>
    </source>
</evidence>
<feature type="region of interest" description="Disordered" evidence="5">
    <location>
        <begin position="67"/>
        <end position="102"/>
    </location>
</feature>
<dbReference type="SMART" id="SM00547">
    <property type="entry name" value="ZnF_RBZ"/>
    <property type="match status" value="1"/>
</dbReference>
<dbReference type="PROSITE" id="PS01358">
    <property type="entry name" value="ZF_RANBP2_1"/>
    <property type="match status" value="1"/>
</dbReference>
<feature type="compositionally biased region" description="Polar residues" evidence="5">
    <location>
        <begin position="1"/>
        <end position="11"/>
    </location>
</feature>
<dbReference type="InterPro" id="IPR001876">
    <property type="entry name" value="Znf_RanBP2"/>
</dbReference>
<dbReference type="AlphaFoldDB" id="X6LEA1"/>
<dbReference type="InterPro" id="IPR036443">
    <property type="entry name" value="Znf_RanBP2_sf"/>
</dbReference>
<feature type="domain" description="RanBP2-type" evidence="6">
    <location>
        <begin position="121"/>
        <end position="150"/>
    </location>
</feature>
<protein>
    <recommendedName>
        <fullName evidence="6">RanBP2-type domain-containing protein</fullName>
    </recommendedName>
</protein>
<proteinExistence type="predicted"/>
<keyword evidence="2 4" id="KW-0863">Zinc-finger</keyword>
<dbReference type="Pfam" id="PF00641">
    <property type="entry name" value="Zn_ribbon_RanBP"/>
    <property type="match status" value="1"/>
</dbReference>
<dbReference type="PROSITE" id="PS50199">
    <property type="entry name" value="ZF_RANBP2_2"/>
    <property type="match status" value="1"/>
</dbReference>
<feature type="compositionally biased region" description="Polar residues" evidence="5">
    <location>
        <begin position="27"/>
        <end position="38"/>
    </location>
</feature>
<feature type="compositionally biased region" description="Polar residues" evidence="5">
    <location>
        <begin position="152"/>
        <end position="175"/>
    </location>
</feature>
<evidence type="ECO:0000256" key="2">
    <source>
        <dbReference type="ARBA" id="ARBA00022771"/>
    </source>
</evidence>
<dbReference type="EMBL" id="ASPP01043953">
    <property type="protein sequence ID" value="ETN99431.1"/>
    <property type="molecule type" value="Genomic_DNA"/>
</dbReference>
<dbReference type="SUPFAM" id="SSF90209">
    <property type="entry name" value="Ran binding protein zinc finger-like"/>
    <property type="match status" value="1"/>
</dbReference>